<evidence type="ECO:0008006" key="4">
    <source>
        <dbReference type="Google" id="ProtNLM"/>
    </source>
</evidence>
<name>A0A4R6INI8_9BACT</name>
<reference evidence="1 3" key="1">
    <citation type="submission" date="2019-03" db="EMBL/GenBank/DDBJ databases">
        <title>Genomic Encyclopedia of Archaeal and Bacterial Type Strains, Phase II (KMG-II): from individual species to whole genera.</title>
        <authorList>
            <person name="Goeker M."/>
        </authorList>
    </citation>
    <scope>NUCLEOTIDE SEQUENCE [LARGE SCALE GENOMIC DNA]</scope>
    <source>
        <strain evidence="1 3">DSM 28323</strain>
    </source>
</reference>
<sequence length="142" mass="15943">MDSSNQLLIHLIKTIQYRFVKATQGSKADFGVVKLNKHTRSPNEIIQHMYDLAVKTTCLIKGESFPVSSYQSLDFTGETNRFLDEMKELSLTIEEVTIDIVLCKKLLQGPISDIITHIGQIAMLSGLHGNKIPSESFYQADI</sequence>
<dbReference type="RefSeq" id="WP_133475671.1">
    <property type="nucleotide sequence ID" value="NZ_SNWP01000014.1"/>
</dbReference>
<dbReference type="Proteomes" id="UP000295741">
    <property type="component" value="Unassembled WGS sequence"/>
</dbReference>
<evidence type="ECO:0000313" key="1">
    <source>
        <dbReference type="EMBL" id="TDO23495.1"/>
    </source>
</evidence>
<keyword evidence="3" id="KW-1185">Reference proteome</keyword>
<proteinExistence type="predicted"/>
<evidence type="ECO:0000313" key="2">
    <source>
        <dbReference type="EMBL" id="TDO25098.1"/>
    </source>
</evidence>
<dbReference type="EMBL" id="SNWP01000014">
    <property type="protein sequence ID" value="TDO25098.1"/>
    <property type="molecule type" value="Genomic_DNA"/>
</dbReference>
<dbReference type="EMBL" id="SNWP01000016">
    <property type="protein sequence ID" value="TDO23495.1"/>
    <property type="molecule type" value="Genomic_DNA"/>
</dbReference>
<dbReference type="OrthoDB" id="2678921at2"/>
<comment type="caution">
    <text evidence="1">The sequence shown here is derived from an EMBL/GenBank/DDBJ whole genome shotgun (WGS) entry which is preliminary data.</text>
</comment>
<protein>
    <recommendedName>
        <fullName evidence="4">DinB family protein</fullName>
    </recommendedName>
</protein>
<organism evidence="1 3">
    <name type="scientific">Sediminibacterium goheungense</name>
    <dbReference type="NCBI Taxonomy" id="1086393"/>
    <lineage>
        <taxon>Bacteria</taxon>
        <taxon>Pseudomonadati</taxon>
        <taxon>Bacteroidota</taxon>
        <taxon>Chitinophagia</taxon>
        <taxon>Chitinophagales</taxon>
        <taxon>Chitinophagaceae</taxon>
        <taxon>Sediminibacterium</taxon>
    </lineage>
</organism>
<gene>
    <name evidence="2" type="ORF">BC659_3113</name>
    <name evidence="1" type="ORF">BC659_3355</name>
</gene>
<dbReference type="AlphaFoldDB" id="A0A4R6INI8"/>
<accession>A0A4R6INI8</accession>
<evidence type="ECO:0000313" key="3">
    <source>
        <dbReference type="Proteomes" id="UP000295741"/>
    </source>
</evidence>